<keyword evidence="4" id="KW-0552">Olfaction</keyword>
<evidence type="ECO:0000313" key="13">
    <source>
        <dbReference type="EMBL" id="ELW63680.1"/>
    </source>
</evidence>
<dbReference type="AlphaFoldDB" id="L9KL42"/>
<dbReference type="Gene3D" id="1.20.1070.10">
    <property type="entry name" value="Rhodopsin 7-helix transmembrane proteins"/>
    <property type="match status" value="2"/>
</dbReference>
<reference evidence="14" key="1">
    <citation type="submission" date="2012-07" db="EMBL/GenBank/DDBJ databases">
        <title>Genome of the Chinese tree shrew, a rising model animal genetically related to primates.</title>
        <authorList>
            <person name="Zhang G."/>
            <person name="Fan Y."/>
            <person name="Yao Y."/>
            <person name="Huang Z."/>
        </authorList>
    </citation>
    <scope>NUCLEOTIDE SEQUENCE [LARGE SCALE GENOMIC DNA]</scope>
</reference>
<dbReference type="SUPFAM" id="SSF81321">
    <property type="entry name" value="Family A G protein-coupled receptor-like"/>
    <property type="match status" value="2"/>
</dbReference>
<accession>L9KL42</accession>
<keyword evidence="3 10" id="KW-0812">Transmembrane</keyword>
<evidence type="ECO:0000256" key="10">
    <source>
        <dbReference type="RuleBase" id="RU000688"/>
    </source>
</evidence>
<feature type="transmembrane region" description="Helical" evidence="11">
    <location>
        <begin position="561"/>
        <end position="579"/>
    </location>
</feature>
<keyword evidence="2" id="KW-0716">Sensory transduction</keyword>
<dbReference type="InterPro" id="IPR000276">
    <property type="entry name" value="GPCR_Rhodpsn"/>
</dbReference>
<comment type="similarity">
    <text evidence="10">Belongs to the G-protein coupled receptor 1 family.</text>
</comment>
<comment type="subcellular location">
    <subcellularLocation>
        <location evidence="1">Membrane</location>
        <topology evidence="1">Multi-pass membrane protein</topology>
    </subcellularLocation>
</comment>
<evidence type="ECO:0000256" key="7">
    <source>
        <dbReference type="ARBA" id="ARBA00023136"/>
    </source>
</evidence>
<feature type="transmembrane region" description="Helical" evidence="11">
    <location>
        <begin position="200"/>
        <end position="224"/>
    </location>
</feature>
<evidence type="ECO:0000256" key="9">
    <source>
        <dbReference type="ARBA" id="ARBA00023224"/>
    </source>
</evidence>
<feature type="transmembrane region" description="Helical" evidence="11">
    <location>
        <begin position="63"/>
        <end position="85"/>
    </location>
</feature>
<feature type="domain" description="G-protein coupled receptors family 1 profile" evidence="12">
    <location>
        <begin position="44"/>
        <end position="295"/>
    </location>
</feature>
<evidence type="ECO:0000256" key="5">
    <source>
        <dbReference type="ARBA" id="ARBA00022989"/>
    </source>
</evidence>
<keyword evidence="14" id="KW-1185">Reference proteome</keyword>
<dbReference type="PANTHER" id="PTHR26450">
    <property type="entry name" value="OLFACTORY RECEPTOR 56B1-RELATED"/>
    <property type="match status" value="1"/>
</dbReference>
<dbReference type="CDD" id="cd15222">
    <property type="entry name" value="7tmA_OR51-like"/>
    <property type="match status" value="2"/>
</dbReference>
<dbReference type="EMBL" id="KB320766">
    <property type="protein sequence ID" value="ELW63680.1"/>
    <property type="molecule type" value="Genomic_DNA"/>
</dbReference>
<feature type="transmembrane region" description="Helical" evidence="11">
    <location>
        <begin position="26"/>
        <end position="51"/>
    </location>
</feature>
<sequence>MISSTNSSEIPFYFILMGIPPGFEVFHTWISIPFCCFYTVSIMGNTTILAVIRAEPSLHEPMYLFLSMLALTDLGLTLTTLPTVLGILCFNTSQISFEACFTQIFFIHAFSFMESSVLLAMSFDRYVAICRPLHYASILTNQVIRRIGLAIICRCVLAVLPPLFLLKRLPFCGSHNLSHSYCLHQDMIHLVCADTTINNWYGFFLILFIVVLDPLLILLSYGLILRSVLRIGSHVERLRALNNCMSHILAVLVLYVPMVGVSMTHRFAKHAPLIVHVIMANIYLLAPPVTNPIIYSVKTKQIRQDLGKNYFLWLPRSVMILVTNSSELPFYFILLVIPGVEVFHTWISIPFCCFYTVSIMGNTIVLAVIRAEPSLHEPMYLFLSMLALTDLGLTFTTLPTVMGILWFNASKISFEACFAQFFFVHSFSFMESSVLLAMSFDRYVAICRPLHYASILTNQVIRRIGLAIICRCVLAVIPGLVLLIRLPFCSSHKLSHSYCFHPDMIHLVCADTTINNWYGFFLAISINMLDSLLIMLSYGLILRSVLRIGSHVERLRALNNCMSHILAVLVFYVPMVGVSTTHRFAKHAPPIVHVIMANICLLIPPVMNPIIYSVKTKQIRREIFHLLSHK</sequence>
<feature type="transmembrane region" description="Helical" evidence="11">
    <location>
        <begin position="418"/>
        <end position="440"/>
    </location>
</feature>
<dbReference type="Pfam" id="PF13853">
    <property type="entry name" value="7tm_4"/>
    <property type="match status" value="2"/>
</dbReference>
<feature type="transmembrane region" description="Helical" evidence="11">
    <location>
        <begin position="460"/>
        <end position="484"/>
    </location>
</feature>
<evidence type="ECO:0000256" key="1">
    <source>
        <dbReference type="ARBA" id="ARBA00004141"/>
    </source>
</evidence>
<dbReference type="InterPro" id="IPR017452">
    <property type="entry name" value="GPCR_Rhodpsn_7TM"/>
</dbReference>
<organism evidence="13 14">
    <name type="scientific">Tupaia chinensis</name>
    <name type="common">Chinese tree shrew</name>
    <name type="synonym">Tupaia belangeri chinensis</name>
    <dbReference type="NCBI Taxonomy" id="246437"/>
    <lineage>
        <taxon>Eukaryota</taxon>
        <taxon>Metazoa</taxon>
        <taxon>Chordata</taxon>
        <taxon>Craniata</taxon>
        <taxon>Vertebrata</taxon>
        <taxon>Euteleostomi</taxon>
        <taxon>Mammalia</taxon>
        <taxon>Eutheria</taxon>
        <taxon>Euarchontoglires</taxon>
        <taxon>Scandentia</taxon>
        <taxon>Tupaiidae</taxon>
        <taxon>Tupaia</taxon>
    </lineage>
</organism>
<dbReference type="PANTHER" id="PTHR26450:SF180">
    <property type="entry name" value="OLFACTORY RECEPTOR"/>
    <property type="match status" value="1"/>
</dbReference>
<evidence type="ECO:0000256" key="2">
    <source>
        <dbReference type="ARBA" id="ARBA00022606"/>
    </source>
</evidence>
<dbReference type="GO" id="GO:0004930">
    <property type="term" value="F:G protein-coupled receptor activity"/>
    <property type="evidence" value="ECO:0007669"/>
    <property type="project" value="UniProtKB-KW"/>
</dbReference>
<evidence type="ECO:0000256" key="11">
    <source>
        <dbReference type="SAM" id="Phobius"/>
    </source>
</evidence>
<keyword evidence="5 11" id="KW-1133">Transmembrane helix</keyword>
<dbReference type="PRINTS" id="PR00245">
    <property type="entry name" value="OLFACTORYR"/>
</dbReference>
<feature type="transmembrane region" description="Helical" evidence="11">
    <location>
        <begin position="381"/>
        <end position="406"/>
    </location>
</feature>
<evidence type="ECO:0000256" key="8">
    <source>
        <dbReference type="ARBA" id="ARBA00023170"/>
    </source>
</evidence>
<dbReference type="PROSITE" id="PS50262">
    <property type="entry name" value="G_PROTEIN_RECEP_F1_2"/>
    <property type="match status" value="2"/>
</dbReference>
<feature type="transmembrane region" description="Helical" evidence="11">
    <location>
        <begin position="318"/>
        <end position="340"/>
    </location>
</feature>
<name>L9KL42_TUPCH</name>
<feature type="domain" description="G-protein coupled receptors family 1 profile" evidence="12">
    <location>
        <begin position="361"/>
        <end position="612"/>
    </location>
</feature>
<feature type="transmembrane region" description="Helical" evidence="11">
    <location>
        <begin position="143"/>
        <end position="164"/>
    </location>
</feature>
<evidence type="ECO:0000259" key="12">
    <source>
        <dbReference type="PROSITE" id="PS50262"/>
    </source>
</evidence>
<evidence type="ECO:0000313" key="14">
    <source>
        <dbReference type="Proteomes" id="UP000011518"/>
    </source>
</evidence>
<dbReference type="eggNOG" id="ENOG502SMGT">
    <property type="taxonomic scope" value="Eukaryota"/>
</dbReference>
<gene>
    <name evidence="13" type="ORF">TREES_T100005442</name>
</gene>
<dbReference type="STRING" id="246437.L9KL42"/>
<dbReference type="GO" id="GO:0004984">
    <property type="term" value="F:olfactory receptor activity"/>
    <property type="evidence" value="ECO:0007669"/>
    <property type="project" value="InterPro"/>
</dbReference>
<dbReference type="InterPro" id="IPR000725">
    <property type="entry name" value="Olfact_rcpt"/>
</dbReference>
<dbReference type="FunFam" id="1.20.1070.10:FF:000002">
    <property type="entry name" value="Olfactory receptor"/>
    <property type="match status" value="2"/>
</dbReference>
<feature type="transmembrane region" description="Helical" evidence="11">
    <location>
        <begin position="591"/>
        <end position="611"/>
    </location>
</feature>
<dbReference type="GO" id="GO:0071396">
    <property type="term" value="P:cellular response to lipid"/>
    <property type="evidence" value="ECO:0007669"/>
    <property type="project" value="UniProtKB-ARBA"/>
</dbReference>
<keyword evidence="8 10" id="KW-0675">Receptor</keyword>
<feature type="transmembrane region" description="Helical" evidence="11">
    <location>
        <begin position="105"/>
        <end position="123"/>
    </location>
</feature>
<dbReference type="InParanoid" id="L9KL42"/>
<feature type="transmembrane region" description="Helical" evidence="11">
    <location>
        <begin position="517"/>
        <end position="541"/>
    </location>
</feature>
<evidence type="ECO:0000256" key="3">
    <source>
        <dbReference type="ARBA" id="ARBA00022692"/>
    </source>
</evidence>
<keyword evidence="7 11" id="KW-0472">Membrane</keyword>
<reference evidence="14" key="2">
    <citation type="journal article" date="2013" name="Nat. Commun.">
        <title>Genome of the Chinese tree shrew.</title>
        <authorList>
            <person name="Fan Y."/>
            <person name="Huang Z.Y."/>
            <person name="Cao C.C."/>
            <person name="Chen C.S."/>
            <person name="Chen Y.X."/>
            <person name="Fan D.D."/>
            <person name="He J."/>
            <person name="Hou H.L."/>
            <person name="Hu L."/>
            <person name="Hu X.T."/>
            <person name="Jiang X.T."/>
            <person name="Lai R."/>
            <person name="Lang Y.S."/>
            <person name="Liang B."/>
            <person name="Liao S.G."/>
            <person name="Mu D."/>
            <person name="Ma Y.Y."/>
            <person name="Niu Y.Y."/>
            <person name="Sun X.Q."/>
            <person name="Xia J.Q."/>
            <person name="Xiao J."/>
            <person name="Xiong Z.Q."/>
            <person name="Xu L."/>
            <person name="Yang L."/>
            <person name="Zhang Y."/>
            <person name="Zhao W."/>
            <person name="Zhao X.D."/>
            <person name="Zheng Y.T."/>
            <person name="Zhou J.M."/>
            <person name="Zhu Y.B."/>
            <person name="Zhang G.J."/>
            <person name="Wang J."/>
            <person name="Yao Y.G."/>
        </authorList>
    </citation>
    <scope>NUCLEOTIDE SEQUENCE [LARGE SCALE GENOMIC DNA]</scope>
</reference>
<feature type="transmembrane region" description="Helical" evidence="11">
    <location>
        <begin position="273"/>
        <end position="297"/>
    </location>
</feature>
<feature type="transmembrane region" description="Helical" evidence="11">
    <location>
        <begin position="245"/>
        <end position="267"/>
    </location>
</feature>
<dbReference type="PRINTS" id="PR00237">
    <property type="entry name" value="GPCRRHODOPSN"/>
</dbReference>
<proteinExistence type="inferred from homology"/>
<protein>
    <submittedName>
        <fullName evidence="13">Olfactory receptor 51Q1</fullName>
    </submittedName>
</protein>
<keyword evidence="6 10" id="KW-0297">G-protein coupled receptor</keyword>
<evidence type="ECO:0000256" key="6">
    <source>
        <dbReference type="ARBA" id="ARBA00023040"/>
    </source>
</evidence>
<feature type="transmembrane region" description="Helical" evidence="11">
    <location>
        <begin position="346"/>
        <end position="369"/>
    </location>
</feature>
<dbReference type="PROSITE" id="PS00237">
    <property type="entry name" value="G_PROTEIN_RECEP_F1_1"/>
    <property type="match status" value="2"/>
</dbReference>
<dbReference type="GO" id="GO:0005886">
    <property type="term" value="C:plasma membrane"/>
    <property type="evidence" value="ECO:0007669"/>
    <property type="project" value="TreeGrafter"/>
</dbReference>
<dbReference type="Proteomes" id="UP000011518">
    <property type="component" value="Unassembled WGS sequence"/>
</dbReference>
<evidence type="ECO:0000256" key="4">
    <source>
        <dbReference type="ARBA" id="ARBA00022725"/>
    </source>
</evidence>
<dbReference type="InterPro" id="IPR050402">
    <property type="entry name" value="OR51/52/56-like"/>
</dbReference>
<keyword evidence="9 10" id="KW-0807">Transducer</keyword>